<accession>A0A8T0MEY2</accession>
<dbReference type="EMBL" id="CM029054">
    <property type="protein sequence ID" value="KAG2534652.1"/>
    <property type="molecule type" value="Genomic_DNA"/>
</dbReference>
<dbReference type="Proteomes" id="UP000823388">
    <property type="component" value="Chromosome 9N"/>
</dbReference>
<gene>
    <name evidence="1" type="ORF">PVAP13_9NG074169</name>
</gene>
<protein>
    <submittedName>
        <fullName evidence="1">Uncharacterized protein</fullName>
    </submittedName>
</protein>
<sequence length="71" mass="8126">MRMQGRRVPLKTHTHTDCTGELNPIRNQCLPWHRPTNLGPRGRTVEEVPAWTAQETFSSSLRQRGCQIMVG</sequence>
<name>A0A8T0MEY2_PANVG</name>
<evidence type="ECO:0000313" key="2">
    <source>
        <dbReference type="Proteomes" id="UP000823388"/>
    </source>
</evidence>
<reference evidence="1" key="1">
    <citation type="submission" date="2020-05" db="EMBL/GenBank/DDBJ databases">
        <title>WGS assembly of Panicum virgatum.</title>
        <authorList>
            <person name="Lovell J.T."/>
            <person name="Jenkins J."/>
            <person name="Shu S."/>
            <person name="Juenger T.E."/>
            <person name="Schmutz J."/>
        </authorList>
    </citation>
    <scope>NUCLEOTIDE SEQUENCE</scope>
    <source>
        <strain evidence="1">AP13</strain>
    </source>
</reference>
<organism evidence="1 2">
    <name type="scientific">Panicum virgatum</name>
    <name type="common">Blackwell switchgrass</name>
    <dbReference type="NCBI Taxonomy" id="38727"/>
    <lineage>
        <taxon>Eukaryota</taxon>
        <taxon>Viridiplantae</taxon>
        <taxon>Streptophyta</taxon>
        <taxon>Embryophyta</taxon>
        <taxon>Tracheophyta</taxon>
        <taxon>Spermatophyta</taxon>
        <taxon>Magnoliopsida</taxon>
        <taxon>Liliopsida</taxon>
        <taxon>Poales</taxon>
        <taxon>Poaceae</taxon>
        <taxon>PACMAD clade</taxon>
        <taxon>Panicoideae</taxon>
        <taxon>Panicodae</taxon>
        <taxon>Paniceae</taxon>
        <taxon>Panicinae</taxon>
        <taxon>Panicum</taxon>
        <taxon>Panicum sect. Hiantes</taxon>
    </lineage>
</organism>
<comment type="caution">
    <text evidence="1">The sequence shown here is derived from an EMBL/GenBank/DDBJ whole genome shotgun (WGS) entry which is preliminary data.</text>
</comment>
<proteinExistence type="predicted"/>
<keyword evidence="2" id="KW-1185">Reference proteome</keyword>
<evidence type="ECO:0000313" key="1">
    <source>
        <dbReference type="EMBL" id="KAG2534652.1"/>
    </source>
</evidence>
<dbReference type="AlphaFoldDB" id="A0A8T0MEY2"/>